<protein>
    <submittedName>
        <fullName evidence="1">Uncharacterized protein</fullName>
    </submittedName>
</protein>
<comment type="caution">
    <text evidence="1">The sequence shown here is derived from an EMBL/GenBank/DDBJ whole genome shotgun (WGS) entry which is preliminary data.</text>
</comment>
<dbReference type="EMBL" id="JAMKPW020000009">
    <property type="protein sequence ID" value="KAK8215199.1"/>
    <property type="molecule type" value="Genomic_DNA"/>
</dbReference>
<proteinExistence type="predicted"/>
<dbReference type="Proteomes" id="UP001320706">
    <property type="component" value="Unassembled WGS sequence"/>
</dbReference>
<sequence>MLEKIPDSDPRCSRAVVADHLRVYKLLSGFWCRYEPLLCCSSQIVLDVLLHMAGTSKAEGTGTCSVYNIGRVSASAFIFRDMSVTLPTIEVIAE</sequence>
<reference evidence="1" key="1">
    <citation type="submission" date="2024-02" db="EMBL/GenBank/DDBJ databases">
        <title>Metagenome Assembled Genome of Zalaria obscura JY119.</title>
        <authorList>
            <person name="Vighnesh L."/>
            <person name="Jagadeeshwari U."/>
            <person name="Venkata Ramana C."/>
            <person name="Sasikala C."/>
        </authorList>
    </citation>
    <scope>NUCLEOTIDE SEQUENCE</scope>
    <source>
        <strain evidence="1">JY119</strain>
    </source>
</reference>
<name>A0ACC3SI79_9PEZI</name>
<evidence type="ECO:0000313" key="1">
    <source>
        <dbReference type="EMBL" id="KAK8215199.1"/>
    </source>
</evidence>
<evidence type="ECO:0000313" key="2">
    <source>
        <dbReference type="Proteomes" id="UP001320706"/>
    </source>
</evidence>
<gene>
    <name evidence="1" type="ORF">M8818_002210</name>
</gene>
<accession>A0ACC3SI79</accession>
<keyword evidence="2" id="KW-1185">Reference proteome</keyword>
<organism evidence="1 2">
    <name type="scientific">Zalaria obscura</name>
    <dbReference type="NCBI Taxonomy" id="2024903"/>
    <lineage>
        <taxon>Eukaryota</taxon>
        <taxon>Fungi</taxon>
        <taxon>Dikarya</taxon>
        <taxon>Ascomycota</taxon>
        <taxon>Pezizomycotina</taxon>
        <taxon>Dothideomycetes</taxon>
        <taxon>Dothideomycetidae</taxon>
        <taxon>Dothideales</taxon>
        <taxon>Zalariaceae</taxon>
        <taxon>Zalaria</taxon>
    </lineage>
</organism>